<dbReference type="PROSITE" id="PS50041">
    <property type="entry name" value="C_TYPE_LECTIN_2"/>
    <property type="match status" value="1"/>
</dbReference>
<dbReference type="InterPro" id="IPR001304">
    <property type="entry name" value="C-type_lectin-like"/>
</dbReference>
<dbReference type="PhylomeDB" id="B4J421"/>
<dbReference type="InterPro" id="IPR050111">
    <property type="entry name" value="C-type_lectin/snaclec_domain"/>
</dbReference>
<feature type="signal peptide" evidence="1">
    <location>
        <begin position="1"/>
        <end position="24"/>
    </location>
</feature>
<dbReference type="CDD" id="cd00037">
    <property type="entry name" value="CLECT"/>
    <property type="match status" value="1"/>
</dbReference>
<dbReference type="SMART" id="SM00034">
    <property type="entry name" value="CLECT"/>
    <property type="match status" value="1"/>
</dbReference>
<dbReference type="OMA" id="EVWHICE"/>
<evidence type="ECO:0000313" key="4">
    <source>
        <dbReference type="Proteomes" id="UP000001070"/>
    </source>
</evidence>
<dbReference type="Gene3D" id="3.10.100.10">
    <property type="entry name" value="Mannose-Binding Protein A, subunit A"/>
    <property type="match status" value="1"/>
</dbReference>
<proteinExistence type="predicted"/>
<dbReference type="Pfam" id="PF00059">
    <property type="entry name" value="Lectin_C"/>
    <property type="match status" value="1"/>
</dbReference>
<evidence type="ECO:0000256" key="1">
    <source>
        <dbReference type="SAM" id="SignalP"/>
    </source>
</evidence>
<keyword evidence="1" id="KW-0732">Signal</keyword>
<dbReference type="SMR" id="B4J421"/>
<feature type="chain" id="PRO_5002811599" evidence="1">
    <location>
        <begin position="25"/>
        <end position="186"/>
    </location>
</feature>
<feature type="domain" description="C-type lectin" evidence="2">
    <location>
        <begin position="39"/>
        <end position="158"/>
    </location>
</feature>
<keyword evidence="4" id="KW-1185">Reference proteome</keyword>
<evidence type="ECO:0000259" key="2">
    <source>
        <dbReference type="PROSITE" id="PS50041"/>
    </source>
</evidence>
<accession>B4J421</accession>
<dbReference type="SUPFAM" id="SSF56436">
    <property type="entry name" value="C-type lectin-like"/>
    <property type="match status" value="1"/>
</dbReference>
<dbReference type="InterPro" id="IPR016187">
    <property type="entry name" value="CTDL_fold"/>
</dbReference>
<reference evidence="3 4" key="1">
    <citation type="journal article" date="2007" name="Nature">
        <title>Evolution of genes and genomes on the Drosophila phylogeny.</title>
        <authorList>
            <consortium name="Drosophila 12 Genomes Consortium"/>
            <person name="Clark A.G."/>
            <person name="Eisen M.B."/>
            <person name="Smith D.R."/>
            <person name="Bergman C.M."/>
            <person name="Oliver B."/>
            <person name="Markow T.A."/>
            <person name="Kaufman T.C."/>
            <person name="Kellis M."/>
            <person name="Gelbart W."/>
            <person name="Iyer V.N."/>
            <person name="Pollard D.A."/>
            <person name="Sackton T.B."/>
            <person name="Larracuente A.M."/>
            <person name="Singh N.D."/>
            <person name="Abad J.P."/>
            <person name="Abt D.N."/>
            <person name="Adryan B."/>
            <person name="Aguade M."/>
            <person name="Akashi H."/>
            <person name="Anderson W.W."/>
            <person name="Aquadro C.F."/>
            <person name="Ardell D.H."/>
            <person name="Arguello R."/>
            <person name="Artieri C.G."/>
            <person name="Barbash D.A."/>
            <person name="Barker D."/>
            <person name="Barsanti P."/>
            <person name="Batterham P."/>
            <person name="Batzoglou S."/>
            <person name="Begun D."/>
            <person name="Bhutkar A."/>
            <person name="Blanco E."/>
            <person name="Bosak S.A."/>
            <person name="Bradley R.K."/>
            <person name="Brand A.D."/>
            <person name="Brent M.R."/>
            <person name="Brooks A.N."/>
            <person name="Brown R.H."/>
            <person name="Butlin R.K."/>
            <person name="Caggese C."/>
            <person name="Calvi B.R."/>
            <person name="Bernardo de Carvalho A."/>
            <person name="Caspi A."/>
            <person name="Castrezana S."/>
            <person name="Celniker S.E."/>
            <person name="Chang J.L."/>
            <person name="Chapple C."/>
            <person name="Chatterji S."/>
            <person name="Chinwalla A."/>
            <person name="Civetta A."/>
            <person name="Clifton S.W."/>
            <person name="Comeron J.M."/>
            <person name="Costello J.C."/>
            <person name="Coyne J.A."/>
            <person name="Daub J."/>
            <person name="David R.G."/>
            <person name="Delcher A.L."/>
            <person name="Delehaunty K."/>
            <person name="Do C.B."/>
            <person name="Ebling H."/>
            <person name="Edwards K."/>
            <person name="Eickbush T."/>
            <person name="Evans J.D."/>
            <person name="Filipski A."/>
            <person name="Findeiss S."/>
            <person name="Freyhult E."/>
            <person name="Fulton L."/>
            <person name="Fulton R."/>
            <person name="Garcia A.C."/>
            <person name="Gardiner A."/>
            <person name="Garfield D.A."/>
            <person name="Garvin B.E."/>
            <person name="Gibson G."/>
            <person name="Gilbert D."/>
            <person name="Gnerre S."/>
            <person name="Godfrey J."/>
            <person name="Good R."/>
            <person name="Gotea V."/>
            <person name="Gravely B."/>
            <person name="Greenberg A.J."/>
            <person name="Griffiths-Jones S."/>
            <person name="Gross S."/>
            <person name="Guigo R."/>
            <person name="Gustafson E.A."/>
            <person name="Haerty W."/>
            <person name="Hahn M.W."/>
            <person name="Halligan D.L."/>
            <person name="Halpern A.L."/>
            <person name="Halter G.M."/>
            <person name="Han M.V."/>
            <person name="Heger A."/>
            <person name="Hillier L."/>
            <person name="Hinrichs A.S."/>
            <person name="Holmes I."/>
            <person name="Hoskins R.A."/>
            <person name="Hubisz M.J."/>
            <person name="Hultmark D."/>
            <person name="Huntley M.A."/>
            <person name="Jaffe D.B."/>
            <person name="Jagadeeshan S."/>
            <person name="Jeck W.R."/>
            <person name="Johnson J."/>
            <person name="Jones C.D."/>
            <person name="Jordan W.C."/>
            <person name="Karpen G.H."/>
            <person name="Kataoka E."/>
            <person name="Keightley P.D."/>
            <person name="Kheradpour P."/>
            <person name="Kirkness E.F."/>
            <person name="Koerich L.B."/>
            <person name="Kristiansen K."/>
            <person name="Kudrna D."/>
            <person name="Kulathinal R.J."/>
            <person name="Kumar S."/>
            <person name="Kwok R."/>
            <person name="Lander E."/>
            <person name="Langley C.H."/>
            <person name="Lapoint R."/>
            <person name="Lazzaro B.P."/>
            <person name="Lee S.J."/>
            <person name="Levesque L."/>
            <person name="Li R."/>
            <person name="Lin C.F."/>
            <person name="Lin M.F."/>
            <person name="Lindblad-Toh K."/>
            <person name="Llopart A."/>
            <person name="Long M."/>
            <person name="Low L."/>
            <person name="Lozovsky E."/>
            <person name="Lu J."/>
            <person name="Luo M."/>
            <person name="Machado C.A."/>
            <person name="Makalowski W."/>
            <person name="Marzo M."/>
            <person name="Matsuda M."/>
            <person name="Matzkin L."/>
            <person name="McAllister B."/>
            <person name="McBride C.S."/>
            <person name="McKernan B."/>
            <person name="McKernan K."/>
            <person name="Mendez-Lago M."/>
            <person name="Minx P."/>
            <person name="Mollenhauer M.U."/>
            <person name="Montooth K."/>
            <person name="Mount S.M."/>
            <person name="Mu X."/>
            <person name="Myers E."/>
            <person name="Negre B."/>
            <person name="Newfeld S."/>
            <person name="Nielsen R."/>
            <person name="Noor M.A."/>
            <person name="O'Grady P."/>
            <person name="Pachter L."/>
            <person name="Papaceit M."/>
            <person name="Parisi M.J."/>
            <person name="Parisi M."/>
            <person name="Parts L."/>
            <person name="Pedersen J.S."/>
            <person name="Pesole G."/>
            <person name="Phillippy A.M."/>
            <person name="Ponting C.P."/>
            <person name="Pop M."/>
            <person name="Porcelli D."/>
            <person name="Powell J.R."/>
            <person name="Prohaska S."/>
            <person name="Pruitt K."/>
            <person name="Puig M."/>
            <person name="Quesneville H."/>
            <person name="Ram K.R."/>
            <person name="Rand D."/>
            <person name="Rasmussen M.D."/>
            <person name="Reed L.K."/>
            <person name="Reenan R."/>
            <person name="Reily A."/>
            <person name="Remington K.A."/>
            <person name="Rieger T.T."/>
            <person name="Ritchie M.G."/>
            <person name="Robin C."/>
            <person name="Rogers Y.H."/>
            <person name="Rohde C."/>
            <person name="Rozas J."/>
            <person name="Rubenfield M.J."/>
            <person name="Ruiz A."/>
            <person name="Russo S."/>
            <person name="Salzberg S.L."/>
            <person name="Sanchez-Gracia A."/>
            <person name="Saranga D.J."/>
            <person name="Sato H."/>
            <person name="Schaeffer S.W."/>
            <person name="Schatz M.C."/>
            <person name="Schlenke T."/>
            <person name="Schwartz R."/>
            <person name="Segarra C."/>
            <person name="Singh R.S."/>
            <person name="Sirot L."/>
            <person name="Sirota M."/>
            <person name="Sisneros N.B."/>
            <person name="Smith C.D."/>
            <person name="Smith T.F."/>
            <person name="Spieth J."/>
            <person name="Stage D.E."/>
            <person name="Stark A."/>
            <person name="Stephan W."/>
            <person name="Strausberg R.L."/>
            <person name="Strempel S."/>
            <person name="Sturgill D."/>
            <person name="Sutton G."/>
            <person name="Sutton G.G."/>
            <person name="Tao W."/>
            <person name="Teichmann S."/>
            <person name="Tobari Y.N."/>
            <person name="Tomimura Y."/>
            <person name="Tsolas J.M."/>
            <person name="Valente V.L."/>
            <person name="Venter E."/>
            <person name="Venter J.C."/>
            <person name="Vicario S."/>
            <person name="Vieira F.G."/>
            <person name="Vilella A.J."/>
            <person name="Villasante A."/>
            <person name="Walenz B."/>
            <person name="Wang J."/>
            <person name="Wasserman M."/>
            <person name="Watts T."/>
            <person name="Wilson D."/>
            <person name="Wilson R.K."/>
            <person name="Wing R.A."/>
            <person name="Wolfner M.F."/>
            <person name="Wong A."/>
            <person name="Wong G.K."/>
            <person name="Wu C.I."/>
            <person name="Wu G."/>
            <person name="Yamamoto D."/>
            <person name="Yang H.P."/>
            <person name="Yang S.P."/>
            <person name="Yorke J.A."/>
            <person name="Yoshida K."/>
            <person name="Zdobnov E."/>
            <person name="Zhang P."/>
            <person name="Zhang Y."/>
            <person name="Zimin A.V."/>
            <person name="Baldwin J."/>
            <person name="Abdouelleil A."/>
            <person name="Abdulkadir J."/>
            <person name="Abebe A."/>
            <person name="Abera B."/>
            <person name="Abreu J."/>
            <person name="Acer S.C."/>
            <person name="Aftuck L."/>
            <person name="Alexander A."/>
            <person name="An P."/>
            <person name="Anderson E."/>
            <person name="Anderson S."/>
            <person name="Arachi H."/>
            <person name="Azer M."/>
            <person name="Bachantsang P."/>
            <person name="Barry A."/>
            <person name="Bayul T."/>
            <person name="Berlin A."/>
            <person name="Bessette D."/>
            <person name="Bloom T."/>
            <person name="Blye J."/>
            <person name="Boguslavskiy L."/>
            <person name="Bonnet C."/>
            <person name="Boukhgalter B."/>
            <person name="Bourzgui I."/>
            <person name="Brown A."/>
            <person name="Cahill P."/>
            <person name="Channer S."/>
            <person name="Cheshatsang Y."/>
            <person name="Chuda L."/>
            <person name="Citroen M."/>
            <person name="Collymore A."/>
            <person name="Cooke P."/>
            <person name="Costello M."/>
            <person name="D'Aco K."/>
            <person name="Daza R."/>
            <person name="De Haan G."/>
            <person name="DeGray S."/>
            <person name="DeMaso C."/>
            <person name="Dhargay N."/>
            <person name="Dooley K."/>
            <person name="Dooley E."/>
            <person name="Doricent M."/>
            <person name="Dorje P."/>
            <person name="Dorjee K."/>
            <person name="Dupes A."/>
            <person name="Elong R."/>
            <person name="Falk J."/>
            <person name="Farina A."/>
            <person name="Faro S."/>
            <person name="Ferguson D."/>
            <person name="Fisher S."/>
            <person name="Foley C.D."/>
            <person name="Franke A."/>
            <person name="Friedrich D."/>
            <person name="Gadbois L."/>
            <person name="Gearin G."/>
            <person name="Gearin C.R."/>
            <person name="Giannoukos G."/>
            <person name="Goode T."/>
            <person name="Graham J."/>
            <person name="Grandbois E."/>
            <person name="Grewal S."/>
            <person name="Gyaltsen K."/>
            <person name="Hafez N."/>
            <person name="Hagos B."/>
            <person name="Hall J."/>
            <person name="Henson C."/>
            <person name="Hollinger A."/>
            <person name="Honan T."/>
            <person name="Huard M.D."/>
            <person name="Hughes L."/>
            <person name="Hurhula B."/>
            <person name="Husby M.E."/>
            <person name="Kamat A."/>
            <person name="Kanga B."/>
            <person name="Kashin S."/>
            <person name="Khazanovich D."/>
            <person name="Kisner P."/>
            <person name="Lance K."/>
            <person name="Lara M."/>
            <person name="Lee W."/>
            <person name="Lennon N."/>
            <person name="Letendre F."/>
            <person name="LeVine R."/>
            <person name="Lipovsky A."/>
            <person name="Liu X."/>
            <person name="Liu J."/>
            <person name="Liu S."/>
            <person name="Lokyitsang T."/>
            <person name="Lokyitsang Y."/>
            <person name="Lubonja R."/>
            <person name="Lui A."/>
            <person name="MacDonald P."/>
            <person name="Magnisalis V."/>
            <person name="Maru K."/>
            <person name="Matthews C."/>
            <person name="McCusker W."/>
            <person name="McDonough S."/>
            <person name="Mehta T."/>
            <person name="Meldrim J."/>
            <person name="Meneus L."/>
            <person name="Mihai O."/>
            <person name="Mihalev A."/>
            <person name="Mihova T."/>
            <person name="Mittelman R."/>
            <person name="Mlenga V."/>
            <person name="Montmayeur A."/>
            <person name="Mulrain L."/>
            <person name="Navidi A."/>
            <person name="Naylor J."/>
            <person name="Negash T."/>
            <person name="Nguyen T."/>
            <person name="Nguyen N."/>
            <person name="Nicol R."/>
            <person name="Norbu C."/>
            <person name="Norbu N."/>
            <person name="Novod N."/>
            <person name="O'Neill B."/>
            <person name="Osman S."/>
            <person name="Markiewicz E."/>
            <person name="Oyono O.L."/>
            <person name="Patti C."/>
            <person name="Phunkhang P."/>
            <person name="Pierre F."/>
            <person name="Priest M."/>
            <person name="Raghuraman S."/>
            <person name="Rege F."/>
            <person name="Reyes R."/>
            <person name="Rise C."/>
            <person name="Rogov P."/>
            <person name="Ross K."/>
            <person name="Ryan E."/>
            <person name="Settipalli S."/>
            <person name="Shea T."/>
            <person name="Sherpa N."/>
            <person name="Shi L."/>
            <person name="Shih D."/>
            <person name="Sparrow T."/>
            <person name="Spaulding J."/>
            <person name="Stalker J."/>
            <person name="Stange-Thomann N."/>
            <person name="Stavropoulos S."/>
            <person name="Stone C."/>
            <person name="Strader C."/>
            <person name="Tesfaye S."/>
            <person name="Thomson T."/>
            <person name="Thoulutsang Y."/>
            <person name="Thoulutsang D."/>
            <person name="Topham K."/>
            <person name="Topping I."/>
            <person name="Tsamla T."/>
            <person name="Vassiliev H."/>
            <person name="Vo A."/>
            <person name="Wangchuk T."/>
            <person name="Wangdi T."/>
            <person name="Weiand M."/>
            <person name="Wilkinson J."/>
            <person name="Wilson A."/>
            <person name="Yadav S."/>
            <person name="Young G."/>
            <person name="Yu Q."/>
            <person name="Zembek L."/>
            <person name="Zhong D."/>
            <person name="Zimmer A."/>
            <person name="Zwirko Z."/>
            <person name="Jaffe D.B."/>
            <person name="Alvarez P."/>
            <person name="Brockman W."/>
            <person name="Butler J."/>
            <person name="Chin C."/>
            <person name="Gnerre S."/>
            <person name="Grabherr M."/>
            <person name="Kleber M."/>
            <person name="Mauceli E."/>
            <person name="MacCallum I."/>
        </authorList>
    </citation>
    <scope>NUCLEOTIDE SEQUENCE [LARGE SCALE GENOMIC DNA]</scope>
    <source>
        <strain evidence="4">Tucson 15287-2541.00</strain>
    </source>
</reference>
<name>B4J421_DROGR</name>
<protein>
    <submittedName>
        <fullName evidence="3">GH19780</fullName>
    </submittedName>
</protein>
<dbReference type="AlphaFoldDB" id="B4J421"/>
<dbReference type="EMBL" id="CH916367">
    <property type="protein sequence ID" value="EDW02627.1"/>
    <property type="molecule type" value="Genomic_DNA"/>
</dbReference>
<dbReference type="HOGENOM" id="CLU_1416522_0_0_1"/>
<gene>
    <name evidence="3" type="primary">Dgri\GH19780</name>
    <name evidence="3" type="ORF">Dgri_GH19780</name>
</gene>
<dbReference type="OrthoDB" id="441660at2759"/>
<dbReference type="Proteomes" id="UP000001070">
    <property type="component" value="Unassembled WGS sequence"/>
</dbReference>
<dbReference type="PANTHER" id="PTHR22803">
    <property type="entry name" value="MANNOSE, PHOSPHOLIPASE, LECTIN RECEPTOR RELATED"/>
    <property type="match status" value="1"/>
</dbReference>
<dbReference type="InterPro" id="IPR016186">
    <property type="entry name" value="C-type_lectin-like/link_sf"/>
</dbReference>
<dbReference type="InParanoid" id="B4J421"/>
<dbReference type="eggNOG" id="KOG4297">
    <property type="taxonomic scope" value="Eukaryota"/>
</dbReference>
<sequence length="186" mass="20774">MLGHQLVSFVVLSLALTRLQFVSCEIPAADQCDPGFNLVGDKCLKILSKTLNWYDADRDCHSLGAGLLSLQNEEQLLHISKWINRNVEVWTSGNSLGNQGVYYWQSTGQVAQYLPWATGEPQKTNGNCLTLSYNSGSVTPDFRLKVKSCNYEVWHICEKLTQSGHNLETRVCLKSNAYEMAQVVGN</sequence>
<organism evidence="4">
    <name type="scientific">Drosophila grimshawi</name>
    <name type="common">Hawaiian fruit fly</name>
    <name type="synonym">Idiomyia grimshawi</name>
    <dbReference type="NCBI Taxonomy" id="7222"/>
    <lineage>
        <taxon>Eukaryota</taxon>
        <taxon>Metazoa</taxon>
        <taxon>Ecdysozoa</taxon>
        <taxon>Arthropoda</taxon>
        <taxon>Hexapoda</taxon>
        <taxon>Insecta</taxon>
        <taxon>Pterygota</taxon>
        <taxon>Neoptera</taxon>
        <taxon>Endopterygota</taxon>
        <taxon>Diptera</taxon>
        <taxon>Brachycera</taxon>
        <taxon>Muscomorpha</taxon>
        <taxon>Ephydroidea</taxon>
        <taxon>Drosophilidae</taxon>
        <taxon>Drosophila</taxon>
        <taxon>Hawaiian Drosophila</taxon>
    </lineage>
</organism>
<evidence type="ECO:0000313" key="3">
    <source>
        <dbReference type="EMBL" id="EDW02627.1"/>
    </source>
</evidence>